<evidence type="ECO:0000256" key="2">
    <source>
        <dbReference type="ARBA" id="ARBA00020953"/>
    </source>
</evidence>
<evidence type="ECO:0000313" key="9">
    <source>
        <dbReference type="EMBL" id="KKL55951.1"/>
    </source>
</evidence>
<sequence length="403" mass="46437">PGVTRDPVEAECLIKGSRIHLVDTGGYKVEMNDLEKEVRDLSVKNAEDADLILFLVDVREELNREDREFIEGLRKYQEKLILVVNKVDNSKLEQSFWNFMELGFDHVIWISAVHGKNIESLKNLIFKEYNESFQGEAPSLKPGIRLAILGKPNTGKSTLLNYLLNEQKSIVSKEPGTTRDTIEGLFRYRDINFQVIDTAGIRRKNKVTDSVEYYAVNRAIKSINESDIVLLIIDAGNGFSEQDKKIASLIIKKGKGIILVLNKWDLLRSVPNQFQAIQDRIRFLFPVLEYAPILPLSALTGEGLEKVLATVIRIWRQLNLRVTTPVLNRCLKQWLIRYPLPTRGKNIKIRYGTRIGTNPVKFIFFINQRKGFPRVYQKYMTNRIREDLGFNNVPVSLDFKERL</sequence>
<comment type="caution">
    <text evidence="9">The sequence shown here is derived from an EMBL/GenBank/DDBJ whole genome shotgun (WGS) entry which is preliminary data.</text>
</comment>
<evidence type="ECO:0000256" key="5">
    <source>
        <dbReference type="ARBA" id="ARBA00022741"/>
    </source>
</evidence>
<dbReference type="Pfam" id="PF14714">
    <property type="entry name" value="KH_dom-like"/>
    <property type="match status" value="1"/>
</dbReference>
<dbReference type="InterPro" id="IPR032859">
    <property type="entry name" value="KH_dom-like"/>
</dbReference>
<dbReference type="GO" id="GO:0005525">
    <property type="term" value="F:GTP binding"/>
    <property type="evidence" value="ECO:0007669"/>
    <property type="project" value="UniProtKB-KW"/>
</dbReference>
<evidence type="ECO:0000256" key="4">
    <source>
        <dbReference type="ARBA" id="ARBA00022737"/>
    </source>
</evidence>
<dbReference type="SUPFAM" id="SSF52540">
    <property type="entry name" value="P-loop containing nucleoside triphosphate hydrolases"/>
    <property type="match status" value="1"/>
</dbReference>
<dbReference type="AlphaFoldDB" id="A0A0F9DQ93"/>
<evidence type="ECO:0000256" key="6">
    <source>
        <dbReference type="ARBA" id="ARBA00023134"/>
    </source>
</evidence>
<dbReference type="InterPro" id="IPR031166">
    <property type="entry name" value="G_ENGA"/>
</dbReference>
<dbReference type="CDD" id="cd01895">
    <property type="entry name" value="EngA2"/>
    <property type="match status" value="1"/>
</dbReference>
<accession>A0A0F9DQ93</accession>
<dbReference type="Pfam" id="PF01926">
    <property type="entry name" value="MMR_HSR1"/>
    <property type="match status" value="2"/>
</dbReference>
<keyword evidence="6" id="KW-0342">GTP-binding</keyword>
<dbReference type="PIRSF" id="PIRSF006485">
    <property type="entry name" value="GTP-binding_EngA"/>
    <property type="match status" value="1"/>
</dbReference>
<dbReference type="Gene3D" id="3.30.300.20">
    <property type="match status" value="1"/>
</dbReference>
<feature type="non-terminal residue" evidence="9">
    <location>
        <position position="1"/>
    </location>
</feature>
<comment type="similarity">
    <text evidence="1">Belongs to the TRAFAC class TrmE-Era-EngA-EngB-Septin-like GTPase superfamily. EngA (Der) GTPase family.</text>
</comment>
<keyword evidence="4" id="KW-0677">Repeat</keyword>
<dbReference type="InterPro" id="IPR016484">
    <property type="entry name" value="GTPase_Der"/>
</dbReference>
<dbReference type="SUPFAM" id="SSF82653">
    <property type="entry name" value="Probable GTPase Der, C-terminal domain"/>
    <property type="match status" value="1"/>
</dbReference>
<name>A0A0F9DQ93_9ZZZZ</name>
<evidence type="ECO:0000256" key="7">
    <source>
        <dbReference type="ARBA" id="ARBA00032345"/>
    </source>
</evidence>
<dbReference type="GO" id="GO:0042254">
    <property type="term" value="P:ribosome biogenesis"/>
    <property type="evidence" value="ECO:0007669"/>
    <property type="project" value="UniProtKB-KW"/>
</dbReference>
<dbReference type="InterPro" id="IPR006073">
    <property type="entry name" value="GTP-bd"/>
</dbReference>
<keyword evidence="3" id="KW-0690">Ribosome biogenesis</keyword>
<reference evidence="9" key="1">
    <citation type="journal article" date="2015" name="Nature">
        <title>Complex archaea that bridge the gap between prokaryotes and eukaryotes.</title>
        <authorList>
            <person name="Spang A."/>
            <person name="Saw J.H."/>
            <person name="Jorgensen S.L."/>
            <person name="Zaremba-Niedzwiedzka K."/>
            <person name="Martijn J."/>
            <person name="Lind A.E."/>
            <person name="van Eijk R."/>
            <person name="Schleper C."/>
            <person name="Guy L."/>
            <person name="Ettema T.J."/>
        </authorList>
    </citation>
    <scope>NUCLEOTIDE SEQUENCE</scope>
</reference>
<dbReference type="Gene3D" id="3.40.50.300">
    <property type="entry name" value="P-loop containing nucleotide triphosphate hydrolases"/>
    <property type="match status" value="2"/>
</dbReference>
<dbReference type="HAMAP" id="MF_00195">
    <property type="entry name" value="GTPase_Der"/>
    <property type="match status" value="1"/>
</dbReference>
<organism evidence="9">
    <name type="scientific">marine sediment metagenome</name>
    <dbReference type="NCBI Taxonomy" id="412755"/>
    <lineage>
        <taxon>unclassified sequences</taxon>
        <taxon>metagenomes</taxon>
        <taxon>ecological metagenomes</taxon>
    </lineage>
</organism>
<feature type="domain" description="EngA-type G" evidence="8">
    <location>
        <begin position="144"/>
        <end position="319"/>
    </location>
</feature>
<dbReference type="PANTHER" id="PTHR43834:SF6">
    <property type="entry name" value="GTPASE DER"/>
    <property type="match status" value="1"/>
</dbReference>
<dbReference type="PANTHER" id="PTHR43834">
    <property type="entry name" value="GTPASE DER"/>
    <property type="match status" value="1"/>
</dbReference>
<evidence type="ECO:0000256" key="3">
    <source>
        <dbReference type="ARBA" id="ARBA00022517"/>
    </source>
</evidence>
<dbReference type="PRINTS" id="PR00326">
    <property type="entry name" value="GTP1OBG"/>
</dbReference>
<evidence type="ECO:0000256" key="1">
    <source>
        <dbReference type="ARBA" id="ARBA00008279"/>
    </source>
</evidence>
<dbReference type="PROSITE" id="PS51712">
    <property type="entry name" value="G_ENGA"/>
    <property type="match status" value="1"/>
</dbReference>
<dbReference type="InterPro" id="IPR027417">
    <property type="entry name" value="P-loop_NTPase"/>
</dbReference>
<dbReference type="NCBIfam" id="TIGR03594">
    <property type="entry name" value="GTPase_EngA"/>
    <property type="match status" value="1"/>
</dbReference>
<dbReference type="FunFam" id="3.40.50.300:FF:000040">
    <property type="entry name" value="GTPase Der"/>
    <property type="match status" value="1"/>
</dbReference>
<keyword evidence="5" id="KW-0547">Nucleotide-binding</keyword>
<gene>
    <name evidence="9" type="ORF">LCGC14_2250260</name>
</gene>
<protein>
    <recommendedName>
        <fullName evidence="2">GTPase Der</fullName>
    </recommendedName>
    <alternativeName>
        <fullName evidence="7">GTP-binding protein EngA</fullName>
    </alternativeName>
</protein>
<dbReference type="EMBL" id="LAZR01030656">
    <property type="protein sequence ID" value="KKL55951.1"/>
    <property type="molecule type" value="Genomic_DNA"/>
</dbReference>
<dbReference type="InterPro" id="IPR015946">
    <property type="entry name" value="KH_dom-like_a/b"/>
</dbReference>
<dbReference type="InterPro" id="IPR005225">
    <property type="entry name" value="Small_GTP-bd"/>
</dbReference>
<evidence type="ECO:0000259" key="8">
    <source>
        <dbReference type="PROSITE" id="PS51712"/>
    </source>
</evidence>
<dbReference type="NCBIfam" id="TIGR00231">
    <property type="entry name" value="small_GTP"/>
    <property type="match status" value="2"/>
</dbReference>
<proteinExistence type="inferred from homology"/>